<dbReference type="SUPFAM" id="SSF53756">
    <property type="entry name" value="UDP-Glycosyltransferase/glycogen phosphorylase"/>
    <property type="match status" value="1"/>
</dbReference>
<name>A0AAJ4NIR0_PRORE</name>
<dbReference type="Proteomes" id="UP000682358">
    <property type="component" value="Chromosome"/>
</dbReference>
<dbReference type="InterPro" id="IPR001296">
    <property type="entry name" value="Glyco_trans_1"/>
</dbReference>
<keyword evidence="2" id="KW-0328">Glycosyltransferase</keyword>
<sequence>MNIQVIIPSFYPAVAYGGPIYSTLYVYNELSSYSDINISVSTTNANINKKLDVLPNTWISFNKNFRVKYYNETVINKFSCSLAVNIWKDIKIADIIHIQSIFSISTPISLFLTVIFKKKVIISPRGSLGNWCLQNGSRFKKTWLNFLIKPFISNSIFHATSTQEEKEILACFDKANVEIIPNGINFSDYQTYNKLNKIEFLSKFTDKNFNKVDKIIISMGRLHKKKGFDILINSFSYILDTYPHAKLLIAGSDEGEEENLLNIIKEKKLADSVFIVGNILGSEKIDFFANADVFALPSHNENFGNVFLESLASGTPILASKNTPWMSIELHDCGIWTENSIENTYLALLELLCKDRAIMRHNSKALASSYDWKNIAKQFKSLYQNQLR</sequence>
<organism evidence="2 3">
    <name type="scientific">Providencia rettgeri</name>
    <dbReference type="NCBI Taxonomy" id="587"/>
    <lineage>
        <taxon>Bacteria</taxon>
        <taxon>Pseudomonadati</taxon>
        <taxon>Pseudomonadota</taxon>
        <taxon>Gammaproteobacteria</taxon>
        <taxon>Enterobacterales</taxon>
        <taxon>Morganellaceae</taxon>
        <taxon>Providencia</taxon>
    </lineage>
</organism>
<dbReference type="PANTHER" id="PTHR12526:SF630">
    <property type="entry name" value="GLYCOSYLTRANSFERASE"/>
    <property type="match status" value="1"/>
</dbReference>
<evidence type="ECO:0000313" key="2">
    <source>
        <dbReference type="EMBL" id="QWQ20727.1"/>
    </source>
</evidence>
<proteinExistence type="predicted"/>
<gene>
    <name evidence="2" type="ORF">KOF27_19575</name>
</gene>
<dbReference type="AlphaFoldDB" id="A0AAJ4NIR0"/>
<protein>
    <submittedName>
        <fullName evidence="2">Glycosyltransferase</fullName>
        <ecNumber evidence="2">2.4.-.-</ecNumber>
    </submittedName>
</protein>
<dbReference type="GO" id="GO:1901135">
    <property type="term" value="P:carbohydrate derivative metabolic process"/>
    <property type="evidence" value="ECO:0007669"/>
    <property type="project" value="UniProtKB-ARBA"/>
</dbReference>
<dbReference type="GeneID" id="89492009"/>
<reference evidence="2" key="1">
    <citation type="submission" date="2021-06" db="EMBL/GenBank/DDBJ databases">
        <title>Emergence of genetically related NDM-1-producing Providencia rettgeri strains in Argentina.</title>
        <authorList>
            <person name="Pasteran F."/>
            <person name="Meo A."/>
            <person name="Gomez S."/>
            <person name="Derdoy L."/>
            <person name="Albronoz E."/>
            <person name="Faccone D."/>
            <person name="Guerriero L."/>
            <person name="Archuby D."/>
            <person name="Tarzia A."/>
            <person name="Lopez M."/>
            <person name="Corso A."/>
        </authorList>
    </citation>
    <scope>NUCLEOTIDE SEQUENCE</scope>
    <source>
        <strain evidence="2">PreM15628</strain>
    </source>
</reference>
<keyword evidence="2" id="KW-0808">Transferase</keyword>
<dbReference type="Gene3D" id="3.40.50.2000">
    <property type="entry name" value="Glycogen Phosphorylase B"/>
    <property type="match status" value="2"/>
</dbReference>
<dbReference type="EC" id="2.4.-.-" evidence="2"/>
<evidence type="ECO:0000259" key="1">
    <source>
        <dbReference type="Pfam" id="PF00534"/>
    </source>
</evidence>
<dbReference type="RefSeq" id="WP_181489959.1">
    <property type="nucleotide sequence ID" value="NZ_CP076405.1"/>
</dbReference>
<dbReference type="EMBL" id="CP076405">
    <property type="protein sequence ID" value="QWQ20727.1"/>
    <property type="molecule type" value="Genomic_DNA"/>
</dbReference>
<dbReference type="Pfam" id="PF00534">
    <property type="entry name" value="Glycos_transf_1"/>
    <property type="match status" value="1"/>
</dbReference>
<evidence type="ECO:0000313" key="3">
    <source>
        <dbReference type="Proteomes" id="UP000682358"/>
    </source>
</evidence>
<feature type="domain" description="Glycosyl transferase family 1" evidence="1">
    <location>
        <begin position="205"/>
        <end position="362"/>
    </location>
</feature>
<dbReference type="PANTHER" id="PTHR12526">
    <property type="entry name" value="GLYCOSYLTRANSFERASE"/>
    <property type="match status" value="1"/>
</dbReference>
<dbReference type="GO" id="GO:0016757">
    <property type="term" value="F:glycosyltransferase activity"/>
    <property type="evidence" value="ECO:0007669"/>
    <property type="project" value="UniProtKB-KW"/>
</dbReference>
<accession>A0AAJ4NIR0</accession>